<dbReference type="SUPFAM" id="SSF88723">
    <property type="entry name" value="PIN domain-like"/>
    <property type="match status" value="1"/>
</dbReference>
<evidence type="ECO:0000313" key="2">
    <source>
        <dbReference type="EMBL" id="MBM3331104.1"/>
    </source>
</evidence>
<protein>
    <submittedName>
        <fullName evidence="2">Type II toxin-antitoxin system VapC family toxin</fullName>
    </submittedName>
</protein>
<proteinExistence type="predicted"/>
<organism evidence="2 3">
    <name type="scientific">candidate division WOR-3 bacterium</name>
    <dbReference type="NCBI Taxonomy" id="2052148"/>
    <lineage>
        <taxon>Bacteria</taxon>
        <taxon>Bacteria division WOR-3</taxon>
    </lineage>
</organism>
<comment type="caution">
    <text evidence="2">The sequence shown here is derived from an EMBL/GenBank/DDBJ whole genome shotgun (WGS) entry which is preliminary data.</text>
</comment>
<reference evidence="2" key="1">
    <citation type="submission" date="2019-03" db="EMBL/GenBank/DDBJ databases">
        <title>Lake Tanganyika Metagenome-Assembled Genomes (MAGs).</title>
        <authorList>
            <person name="Tran P."/>
        </authorList>
    </citation>
    <scope>NUCLEOTIDE SEQUENCE</scope>
    <source>
        <strain evidence="2">K_DeepCast_150m_m2_040</strain>
    </source>
</reference>
<dbReference type="Pfam" id="PF01850">
    <property type="entry name" value="PIN"/>
    <property type="match status" value="1"/>
</dbReference>
<evidence type="ECO:0000259" key="1">
    <source>
        <dbReference type="Pfam" id="PF01850"/>
    </source>
</evidence>
<dbReference type="InterPro" id="IPR002716">
    <property type="entry name" value="PIN_dom"/>
</dbReference>
<name>A0A937XGQ0_UNCW3</name>
<dbReference type="EMBL" id="VGIR01000019">
    <property type="protein sequence ID" value="MBM3331104.1"/>
    <property type="molecule type" value="Genomic_DNA"/>
</dbReference>
<feature type="domain" description="PIN" evidence="1">
    <location>
        <begin position="5"/>
        <end position="111"/>
    </location>
</feature>
<accession>A0A937XGQ0</accession>
<gene>
    <name evidence="2" type="ORF">FJY68_04530</name>
</gene>
<evidence type="ECO:0000313" key="3">
    <source>
        <dbReference type="Proteomes" id="UP000779900"/>
    </source>
</evidence>
<dbReference type="InterPro" id="IPR029060">
    <property type="entry name" value="PIN-like_dom_sf"/>
</dbReference>
<dbReference type="AlphaFoldDB" id="A0A937XGQ0"/>
<dbReference type="Proteomes" id="UP000779900">
    <property type="component" value="Unassembled WGS sequence"/>
</dbReference>
<sequence length="153" mass="17194">MILRVYVDTSVIGGCLDEEFGVYSQRLVDDFDRGRLRAVISDITLAELETAPPRVRQFLTRPGLAEAERVEINDEAVALADAYIREGAVLESSRADALHIAVATVSRVDVVVSWNFRHIVKLSRIRAYNAVNLKLGYPGLEIRSPLEVYYEEE</sequence>